<gene>
    <name evidence="2" type="ORF">D5366_08465</name>
</gene>
<dbReference type="InterPro" id="IPR001633">
    <property type="entry name" value="EAL_dom"/>
</dbReference>
<proteinExistence type="predicted"/>
<protein>
    <submittedName>
        <fullName evidence="2">Diguanylate cyclase</fullName>
    </submittedName>
</protein>
<dbReference type="InterPro" id="IPR029787">
    <property type="entry name" value="Nucleotide_cyclase"/>
</dbReference>
<dbReference type="NCBIfam" id="TIGR00254">
    <property type="entry name" value="GGDEF"/>
    <property type="match status" value="1"/>
</dbReference>
<dbReference type="InterPro" id="IPR000160">
    <property type="entry name" value="GGDEF_dom"/>
</dbReference>
<feature type="domain" description="GGDEF" evidence="1">
    <location>
        <begin position="179"/>
        <end position="312"/>
    </location>
</feature>
<sequence>MCYLLSPMNKETEPTLDSLKSTQTALPPHAFEHAEAILHAIDQSAGVIILDNDRKVIFKNTKFDDIDRRLKNSENSPLISSLQKINIESKNYHKEISVRGLKNKTYWLDITCSQFTSPTKIDIFIIIDITPHKLTEEHLRSNKKMLQLALSVDNLTGIANRNAFSVHLKTILEKENKDKRFCIGIIDIDHFKKANDTLGHKAGDKLLKKISRILKGFQSNSIFVARVGGDEFAIIIDNDDYIVLSNILNDILHSLKFTFSFDGILHNSSASIGYTITTAHTKTNISDALHEPDMALYQAKEMGGNQIYLYDNQLSERYEQRLKLLSDILTSFKKEKFPTLYSPTFSTNGGDILLFSTSIDCYNSENIELKNDDTFKQQVDKYYIENTYKEIRKTINNNGKLYFSLKINNSKDIDKYSINHIDRIIHEYNLKSAIEIDHENSNYILNFVDDTCMSLPHTRDLQCKYIKIGGDLIKYLPDTPTNKIIVESIINVAHSVGKKVIATDVASKECDLILRQLGCDYVEGAFYSPNLTLTEVYALVAQTSSSHD</sequence>
<evidence type="ECO:0000259" key="1">
    <source>
        <dbReference type="PROSITE" id="PS50887"/>
    </source>
</evidence>
<dbReference type="Pfam" id="PF00563">
    <property type="entry name" value="EAL"/>
    <property type="match status" value="1"/>
</dbReference>
<dbReference type="Gene3D" id="3.20.20.450">
    <property type="entry name" value="EAL domain"/>
    <property type="match status" value="1"/>
</dbReference>
<dbReference type="InterPro" id="IPR043128">
    <property type="entry name" value="Rev_trsase/Diguanyl_cyclase"/>
</dbReference>
<keyword evidence="3" id="KW-1185">Reference proteome</keyword>
<reference evidence="2 3" key="1">
    <citation type="submission" date="2018-09" db="EMBL/GenBank/DDBJ databases">
        <title>The complete genome sequence of Neokomagataea tanensis NBRC 106556(T).</title>
        <authorList>
            <person name="Chua K.-O."/>
            <person name="See-Too W.-S."/>
            <person name="Hong K.-W."/>
            <person name="Yin W.-F."/>
            <person name="Chan K.-G."/>
        </authorList>
    </citation>
    <scope>NUCLEOTIDE SEQUENCE [LARGE SCALE GENOMIC DNA]</scope>
    <source>
        <strain evidence="3">AH13 \ NBRC 106556</strain>
    </source>
</reference>
<dbReference type="PANTHER" id="PTHR44757:SF2">
    <property type="entry name" value="BIOFILM ARCHITECTURE MAINTENANCE PROTEIN MBAA"/>
    <property type="match status" value="1"/>
</dbReference>
<dbReference type="SMART" id="SM00052">
    <property type="entry name" value="EAL"/>
    <property type="match status" value="1"/>
</dbReference>
<dbReference type="SMART" id="SM00267">
    <property type="entry name" value="GGDEF"/>
    <property type="match status" value="1"/>
</dbReference>
<organism evidence="2 3">
    <name type="scientific">Neokomagataea tanensis</name>
    <dbReference type="NCBI Taxonomy" id="661191"/>
    <lineage>
        <taxon>Bacteria</taxon>
        <taxon>Pseudomonadati</taxon>
        <taxon>Pseudomonadota</taxon>
        <taxon>Alphaproteobacteria</taxon>
        <taxon>Acetobacterales</taxon>
        <taxon>Acetobacteraceae</taxon>
        <taxon>Neokomagataea</taxon>
    </lineage>
</organism>
<dbReference type="Pfam" id="PF00990">
    <property type="entry name" value="GGDEF"/>
    <property type="match status" value="1"/>
</dbReference>
<dbReference type="PROSITE" id="PS50887">
    <property type="entry name" value="GGDEF"/>
    <property type="match status" value="1"/>
</dbReference>
<accession>A0A4Y6V9G8</accession>
<dbReference type="InterPro" id="IPR035919">
    <property type="entry name" value="EAL_sf"/>
</dbReference>
<dbReference type="PANTHER" id="PTHR44757">
    <property type="entry name" value="DIGUANYLATE CYCLASE DGCP"/>
    <property type="match status" value="1"/>
</dbReference>
<dbReference type="SUPFAM" id="SSF55073">
    <property type="entry name" value="Nucleotide cyclase"/>
    <property type="match status" value="1"/>
</dbReference>
<dbReference type="EMBL" id="CP032485">
    <property type="protein sequence ID" value="QDH25241.1"/>
    <property type="molecule type" value="Genomic_DNA"/>
</dbReference>
<dbReference type="Gene3D" id="3.30.70.270">
    <property type="match status" value="1"/>
</dbReference>
<dbReference type="KEGG" id="ntn:D5366_08465"/>
<name>A0A4Y6V9G8_9PROT</name>
<dbReference type="InterPro" id="IPR052155">
    <property type="entry name" value="Biofilm_reg_signaling"/>
</dbReference>
<dbReference type="Proteomes" id="UP000317214">
    <property type="component" value="Chromosome"/>
</dbReference>
<dbReference type="CDD" id="cd01949">
    <property type="entry name" value="GGDEF"/>
    <property type="match status" value="1"/>
</dbReference>
<evidence type="ECO:0000313" key="3">
    <source>
        <dbReference type="Proteomes" id="UP000317214"/>
    </source>
</evidence>
<dbReference type="AlphaFoldDB" id="A0A4Y6V9G8"/>
<evidence type="ECO:0000313" key="2">
    <source>
        <dbReference type="EMBL" id="QDH25241.1"/>
    </source>
</evidence>
<dbReference type="OrthoDB" id="9793210at2"/>
<dbReference type="SUPFAM" id="SSF141868">
    <property type="entry name" value="EAL domain-like"/>
    <property type="match status" value="1"/>
</dbReference>